<evidence type="ECO:0000256" key="4">
    <source>
        <dbReference type="ARBA" id="ARBA00022553"/>
    </source>
</evidence>
<dbReference type="InterPro" id="IPR001789">
    <property type="entry name" value="Sig_transdc_resp-reg_receiver"/>
</dbReference>
<evidence type="ECO:0000256" key="10">
    <source>
        <dbReference type="ARBA" id="ARBA00023136"/>
    </source>
</evidence>
<comment type="subcellular location">
    <subcellularLocation>
        <location evidence="2">Membrane</location>
    </subcellularLocation>
</comment>
<evidence type="ECO:0000259" key="15">
    <source>
        <dbReference type="PROSITE" id="PS50110"/>
    </source>
</evidence>
<evidence type="ECO:0000313" key="17">
    <source>
        <dbReference type="Proteomes" id="UP000315995"/>
    </source>
</evidence>
<dbReference type="SMART" id="SM00388">
    <property type="entry name" value="HisKA"/>
    <property type="match status" value="1"/>
</dbReference>
<dbReference type="InterPro" id="IPR003661">
    <property type="entry name" value="HisK_dim/P_dom"/>
</dbReference>
<evidence type="ECO:0000256" key="13">
    <source>
        <dbReference type="SAM" id="Coils"/>
    </source>
</evidence>
<sequence>MTINHNNDLHTRLSELEAENARLREALQLYGGTSLPEGVRDRELEALERAKQEADAANRSKSEFLANMSHEIRTPMTAILGYADVLLSHLDDPDNRHCVETIKRNGNFLLEIINDILDLSKIEAGKLEIDTTRAAPDELVAEVSSLMHVRAQEKQIPLVVEYDGDLPETIETDPTRLRQVLVNLVGNAIKFTDDGHVVLKVDFIDEAQSQIRFRVIDTGIGISETHQRRLFEPFAQADTSVTREFGGTGLGLTICRRLVERLGGRLEVDSTLGEGSTFTVIMPTGSLENVAMVTPRKGITMPEPQSARPLPKLECRVLVVDDRHEIRFLARYFIERAGGVVRTCANGKEAITCVAQAEKAGNPFDAVVMDMQMPVMDGYEASRRLRQEGYEGTIVALTANAMRGDRKKCLEAGCNGYVRKPIDGPCLVELLAEHISDETSSDEQSCAQPLVEPEVMVQEKGGQTSDTGKRILLVDDSKDLGEALAMLLKMRGHQVCVRLDGKSALEAAPDFEPDIVLLDLGLPDLDGYTVLKELKKLENLAETRFLAVSGRSGQAVSQRSIAEGFDHHVVKPVSAETLTSLIQH</sequence>
<evidence type="ECO:0000256" key="12">
    <source>
        <dbReference type="PROSITE-ProRule" id="PRU00169"/>
    </source>
</evidence>
<feature type="domain" description="Response regulatory" evidence="15">
    <location>
        <begin position="470"/>
        <end position="584"/>
    </location>
</feature>
<dbReference type="GO" id="GO:0005524">
    <property type="term" value="F:ATP binding"/>
    <property type="evidence" value="ECO:0007669"/>
    <property type="project" value="UniProtKB-KW"/>
</dbReference>
<dbReference type="AlphaFoldDB" id="A0A4Y6Q2D2"/>
<dbReference type="InterPro" id="IPR003594">
    <property type="entry name" value="HATPase_dom"/>
</dbReference>
<evidence type="ECO:0000259" key="14">
    <source>
        <dbReference type="PROSITE" id="PS50109"/>
    </source>
</evidence>
<proteinExistence type="predicted"/>
<protein>
    <recommendedName>
        <fullName evidence="3">histidine kinase</fullName>
        <ecNumber evidence="3">2.7.13.3</ecNumber>
    </recommendedName>
</protein>
<feature type="domain" description="Response regulatory" evidence="15">
    <location>
        <begin position="316"/>
        <end position="435"/>
    </location>
</feature>
<dbReference type="FunFam" id="1.10.287.130:FF:000038">
    <property type="entry name" value="Sensory transduction histidine kinase"/>
    <property type="match status" value="1"/>
</dbReference>
<dbReference type="PROSITE" id="PS50109">
    <property type="entry name" value="HIS_KIN"/>
    <property type="match status" value="1"/>
</dbReference>
<evidence type="ECO:0000256" key="8">
    <source>
        <dbReference type="ARBA" id="ARBA00022840"/>
    </source>
</evidence>
<keyword evidence="5" id="KW-0808">Transferase</keyword>
<dbReference type="InterPro" id="IPR036097">
    <property type="entry name" value="HisK_dim/P_sf"/>
</dbReference>
<dbReference type="InterPro" id="IPR005467">
    <property type="entry name" value="His_kinase_dom"/>
</dbReference>
<dbReference type="EMBL" id="CP041186">
    <property type="protein sequence ID" value="QDG54713.1"/>
    <property type="molecule type" value="Genomic_DNA"/>
</dbReference>
<accession>A0A4Y6Q2D2</accession>
<dbReference type="Proteomes" id="UP000315995">
    <property type="component" value="Chromosome"/>
</dbReference>
<dbReference type="SUPFAM" id="SSF55874">
    <property type="entry name" value="ATPase domain of HSP90 chaperone/DNA topoisomerase II/histidine kinase"/>
    <property type="match status" value="1"/>
</dbReference>
<keyword evidence="6" id="KW-0547">Nucleotide-binding</keyword>
<dbReference type="EC" id="2.7.13.3" evidence="3"/>
<keyword evidence="9" id="KW-0902">Two-component regulatory system</keyword>
<keyword evidence="8" id="KW-0067">ATP-binding</keyword>
<reference evidence="16 17" key="1">
    <citation type="submission" date="2019-06" db="EMBL/GenBank/DDBJ databases">
        <title>Persicimonas caeni gen. nov., sp. nov., a predatory bacterium isolated from solar saltern.</title>
        <authorList>
            <person name="Wang S."/>
        </authorList>
    </citation>
    <scope>NUCLEOTIDE SEQUENCE [LARGE SCALE GENOMIC DNA]</scope>
    <source>
        <strain evidence="16 17">YN101</strain>
    </source>
</reference>
<feature type="modified residue" description="4-aspartylphosphate" evidence="12">
    <location>
        <position position="519"/>
    </location>
</feature>
<dbReference type="SMART" id="SM00387">
    <property type="entry name" value="HATPase_c"/>
    <property type="match status" value="1"/>
</dbReference>
<dbReference type="RefSeq" id="WP_141201157.1">
    <property type="nucleotide sequence ID" value="NZ_CP041186.1"/>
</dbReference>
<dbReference type="InterPro" id="IPR004358">
    <property type="entry name" value="Sig_transdc_His_kin-like_C"/>
</dbReference>
<dbReference type="PROSITE" id="PS50110">
    <property type="entry name" value="RESPONSE_REGULATORY"/>
    <property type="match status" value="2"/>
</dbReference>
<dbReference type="OrthoDB" id="9816309at2"/>
<evidence type="ECO:0000256" key="6">
    <source>
        <dbReference type="ARBA" id="ARBA00022741"/>
    </source>
</evidence>
<keyword evidence="7" id="KW-0418">Kinase</keyword>
<dbReference type="SMART" id="SM00448">
    <property type="entry name" value="REC"/>
    <property type="match status" value="2"/>
</dbReference>
<evidence type="ECO:0000256" key="3">
    <source>
        <dbReference type="ARBA" id="ARBA00012438"/>
    </source>
</evidence>
<evidence type="ECO:0000256" key="11">
    <source>
        <dbReference type="ARBA" id="ARBA00023306"/>
    </source>
</evidence>
<feature type="domain" description="Histidine kinase" evidence="14">
    <location>
        <begin position="67"/>
        <end position="286"/>
    </location>
</feature>
<dbReference type="Gene3D" id="1.10.287.130">
    <property type="match status" value="1"/>
</dbReference>
<dbReference type="Pfam" id="PF02518">
    <property type="entry name" value="HATPase_c"/>
    <property type="match status" value="1"/>
</dbReference>
<dbReference type="CDD" id="cd16922">
    <property type="entry name" value="HATPase_EvgS-ArcB-TorS-like"/>
    <property type="match status" value="1"/>
</dbReference>
<comment type="catalytic activity">
    <reaction evidence="1">
        <text>ATP + protein L-histidine = ADP + protein N-phospho-L-histidine.</text>
        <dbReference type="EC" id="2.7.13.3"/>
    </reaction>
</comment>
<dbReference type="SUPFAM" id="SSF47384">
    <property type="entry name" value="Homodimeric domain of signal transducing histidine kinase"/>
    <property type="match status" value="1"/>
</dbReference>
<dbReference type="PANTHER" id="PTHR45339:SF1">
    <property type="entry name" value="HYBRID SIGNAL TRANSDUCTION HISTIDINE KINASE J"/>
    <property type="match status" value="1"/>
</dbReference>
<name>A0A4Y6Q2D2_PERCE</name>
<dbReference type="CDD" id="cd17546">
    <property type="entry name" value="REC_hyHK_CKI1_RcsC-like"/>
    <property type="match status" value="1"/>
</dbReference>
<dbReference type="GO" id="GO:0016020">
    <property type="term" value="C:membrane"/>
    <property type="evidence" value="ECO:0007669"/>
    <property type="project" value="UniProtKB-SubCell"/>
</dbReference>
<evidence type="ECO:0000256" key="9">
    <source>
        <dbReference type="ARBA" id="ARBA00023012"/>
    </source>
</evidence>
<dbReference type="Pfam" id="PF00512">
    <property type="entry name" value="HisKA"/>
    <property type="match status" value="1"/>
</dbReference>
<keyword evidence="13" id="KW-0175">Coiled coil</keyword>
<accession>A0A5B8YDT8</accession>
<feature type="modified residue" description="4-aspartylphosphate" evidence="12">
    <location>
        <position position="370"/>
    </location>
</feature>
<evidence type="ECO:0000256" key="2">
    <source>
        <dbReference type="ARBA" id="ARBA00004370"/>
    </source>
</evidence>
<evidence type="ECO:0000256" key="1">
    <source>
        <dbReference type="ARBA" id="ARBA00000085"/>
    </source>
</evidence>
<keyword evidence="10" id="KW-0472">Membrane</keyword>
<dbReference type="InterPro" id="IPR036890">
    <property type="entry name" value="HATPase_C_sf"/>
</dbReference>
<organism evidence="16 17">
    <name type="scientific">Persicimonas caeni</name>
    <dbReference type="NCBI Taxonomy" id="2292766"/>
    <lineage>
        <taxon>Bacteria</taxon>
        <taxon>Deltaproteobacteria</taxon>
        <taxon>Bradymonadales</taxon>
        <taxon>Bradymonadaceae</taxon>
        <taxon>Persicimonas</taxon>
    </lineage>
</organism>
<evidence type="ECO:0000256" key="7">
    <source>
        <dbReference type="ARBA" id="ARBA00022777"/>
    </source>
</evidence>
<dbReference type="Pfam" id="PF00072">
    <property type="entry name" value="Response_reg"/>
    <property type="match status" value="2"/>
</dbReference>
<dbReference type="FunFam" id="3.30.565.10:FF:000010">
    <property type="entry name" value="Sensor histidine kinase RcsC"/>
    <property type="match status" value="1"/>
</dbReference>
<dbReference type="PANTHER" id="PTHR45339">
    <property type="entry name" value="HYBRID SIGNAL TRANSDUCTION HISTIDINE KINASE J"/>
    <property type="match status" value="1"/>
</dbReference>
<dbReference type="CDD" id="cd00082">
    <property type="entry name" value="HisKA"/>
    <property type="match status" value="1"/>
</dbReference>
<keyword evidence="11" id="KW-0131">Cell cycle</keyword>
<dbReference type="PRINTS" id="PR00344">
    <property type="entry name" value="BCTRLSENSOR"/>
</dbReference>
<gene>
    <name evidence="16" type="ORF">FIV42_29405</name>
</gene>
<evidence type="ECO:0000313" key="16">
    <source>
        <dbReference type="EMBL" id="QDG54713.1"/>
    </source>
</evidence>
<feature type="coiled-coil region" evidence="13">
    <location>
        <begin position="6"/>
        <end position="67"/>
    </location>
</feature>
<dbReference type="Gene3D" id="3.40.50.2300">
    <property type="match status" value="2"/>
</dbReference>
<evidence type="ECO:0000256" key="5">
    <source>
        <dbReference type="ARBA" id="ARBA00022679"/>
    </source>
</evidence>
<dbReference type="Gene3D" id="3.30.565.10">
    <property type="entry name" value="Histidine kinase-like ATPase, C-terminal domain"/>
    <property type="match status" value="1"/>
</dbReference>
<dbReference type="SUPFAM" id="SSF52172">
    <property type="entry name" value="CheY-like"/>
    <property type="match status" value="2"/>
</dbReference>
<keyword evidence="4 12" id="KW-0597">Phosphoprotein</keyword>
<keyword evidence="17" id="KW-1185">Reference proteome</keyword>
<dbReference type="InterPro" id="IPR011006">
    <property type="entry name" value="CheY-like_superfamily"/>
</dbReference>
<dbReference type="GO" id="GO:0000155">
    <property type="term" value="F:phosphorelay sensor kinase activity"/>
    <property type="evidence" value="ECO:0007669"/>
    <property type="project" value="InterPro"/>
</dbReference>